<dbReference type="KEGG" id="bmx:BMS_2343"/>
<dbReference type="InterPro" id="IPR001375">
    <property type="entry name" value="Peptidase_S9_cat"/>
</dbReference>
<dbReference type="InterPro" id="IPR002470">
    <property type="entry name" value="Peptidase_S9A"/>
</dbReference>
<feature type="domain" description="Peptidase S9 prolyl oligopeptidase catalytic" evidence="2">
    <location>
        <begin position="436"/>
        <end position="645"/>
    </location>
</feature>
<evidence type="ECO:0000313" key="3">
    <source>
        <dbReference type="EMBL" id="CBW27141.1"/>
    </source>
</evidence>
<keyword evidence="1" id="KW-0378">Hydrolase</keyword>
<dbReference type="RefSeq" id="WP_014244918.1">
    <property type="nucleotide sequence ID" value="NC_016620.1"/>
</dbReference>
<dbReference type="SUPFAM" id="SSF50993">
    <property type="entry name" value="Peptidase/esterase 'gauge' domain"/>
    <property type="match status" value="1"/>
</dbReference>
<proteinExistence type="predicted"/>
<name>E1X4R5_HALMS</name>
<evidence type="ECO:0000313" key="4">
    <source>
        <dbReference type="Proteomes" id="UP000008963"/>
    </source>
</evidence>
<accession>E1X4R5</accession>
<dbReference type="PATRIC" id="fig|862908.3.peg.2231"/>
<dbReference type="Gene3D" id="3.40.50.1820">
    <property type="entry name" value="alpha/beta hydrolase"/>
    <property type="match status" value="1"/>
</dbReference>
<dbReference type="MEROPS" id="S09.A77"/>
<dbReference type="PANTHER" id="PTHR42776">
    <property type="entry name" value="SERINE PEPTIDASE S9 FAMILY MEMBER"/>
    <property type="match status" value="1"/>
</dbReference>
<dbReference type="Gene3D" id="2.120.10.30">
    <property type="entry name" value="TolB, C-terminal domain"/>
    <property type="match status" value="1"/>
</dbReference>
<dbReference type="GO" id="GO:0006508">
    <property type="term" value="P:proteolysis"/>
    <property type="evidence" value="ECO:0007669"/>
    <property type="project" value="InterPro"/>
</dbReference>
<protein>
    <submittedName>
        <fullName evidence="3">Peptidase</fullName>
    </submittedName>
</protein>
<organism evidence="3 4">
    <name type="scientific">Halobacteriovorax marinus (strain ATCC BAA-682 / DSM 15412 / SJ)</name>
    <name type="common">Bacteriovorax marinus</name>
    <dbReference type="NCBI Taxonomy" id="862908"/>
    <lineage>
        <taxon>Bacteria</taxon>
        <taxon>Pseudomonadati</taxon>
        <taxon>Bdellovibrionota</taxon>
        <taxon>Bacteriovoracia</taxon>
        <taxon>Bacteriovoracales</taxon>
        <taxon>Halobacteriovoraceae</taxon>
        <taxon>Halobacteriovorax</taxon>
    </lineage>
</organism>
<dbReference type="GO" id="GO:0004252">
    <property type="term" value="F:serine-type endopeptidase activity"/>
    <property type="evidence" value="ECO:0007669"/>
    <property type="project" value="InterPro"/>
</dbReference>
<dbReference type="SUPFAM" id="SSF53474">
    <property type="entry name" value="alpha/beta-Hydrolases"/>
    <property type="match status" value="1"/>
</dbReference>
<dbReference type="InterPro" id="IPR011042">
    <property type="entry name" value="6-blade_b-propeller_TolB-like"/>
</dbReference>
<dbReference type="eggNOG" id="COG1506">
    <property type="taxonomic scope" value="Bacteria"/>
</dbReference>
<dbReference type="PANTHER" id="PTHR42776:SF27">
    <property type="entry name" value="DIPEPTIDYL PEPTIDASE FAMILY MEMBER 6"/>
    <property type="match status" value="1"/>
</dbReference>
<evidence type="ECO:0000259" key="2">
    <source>
        <dbReference type="Pfam" id="PF00326"/>
    </source>
</evidence>
<dbReference type="PROSITE" id="PS51257">
    <property type="entry name" value="PROKAR_LIPOPROTEIN"/>
    <property type="match status" value="1"/>
</dbReference>
<dbReference type="PRINTS" id="PR00862">
    <property type="entry name" value="PROLIGOPTASE"/>
</dbReference>
<dbReference type="Proteomes" id="UP000008963">
    <property type="component" value="Chromosome"/>
</dbReference>
<sequence>MKIINTCILFCLLLTSCTTKKVQSYTGHGVETLDQEIVTKYAPKPIPKELSTEIEAENEIRSTGMGQLAPDGRTMFFTWGVTGVRQVWKINGPKKFPIQMTGGENASSLSDITNDGKYLLISRDEGGDEYPSLYLQDAKRGGELFKIFGQKKVKVSYLDQSEDGKFIYYRANDITPTTWGIYKYNIATKKRELIFKGEGYWWIVEFFKNGNILLGHATGNIAREFYIYDLKTKEKRALLGVGERESYNVRIAHKEGEFLVLTNKFDNFKRLYLYDGKKFKPITKKLEMNIKNISIVKDFSRILLRYNDNGYYRVKVINGKTYKEMSGPKFKKAEHTFFGSTTSDARYTIFSQVFHNKPRINYVYDWRRRTMRQWTIASSPEIDTSNYLRWKLESYPAEDGTSIPMFVKKPRQCEVRTCPVIISFHGGPESQSLPGFSPYSELFTKRGFIYVMPNVRGSRGYGKKWLNSDNGAKRLDVITDIRDAAIYAKKKWAVNGVTPKIGVTGGSYGGYSTLYAMTVFAEHFDAGVARVGMSSLVTFLENTAKHRRYLRESEYGYLDKDREVLEKLSPINYLDRINSPLLIIQGANDPRVPAGESIQFQQALEKKGIESSLILFPDEGHGVRKRANRTLSTGHTLNFFIKWLQ</sequence>
<dbReference type="OrthoDB" id="4269629at2"/>
<dbReference type="InterPro" id="IPR029058">
    <property type="entry name" value="AB_hydrolase_fold"/>
</dbReference>
<dbReference type="eggNOG" id="COG0823">
    <property type="taxonomic scope" value="Bacteria"/>
</dbReference>
<dbReference type="Pfam" id="PF00326">
    <property type="entry name" value="Peptidase_S9"/>
    <property type="match status" value="1"/>
</dbReference>
<evidence type="ECO:0000256" key="1">
    <source>
        <dbReference type="ARBA" id="ARBA00022801"/>
    </source>
</evidence>
<reference evidence="4" key="1">
    <citation type="journal article" date="2013" name="ISME J.">
        <title>A small predatory core genome in the divergent marine Bacteriovorax marinus SJ and the terrestrial Bdellovibrio bacteriovorus.</title>
        <authorList>
            <person name="Crossman L.C."/>
            <person name="Chen H."/>
            <person name="Cerdeno-Tarraga A.M."/>
            <person name="Brooks K."/>
            <person name="Quail M.A."/>
            <person name="Pineiro S.A."/>
            <person name="Hobley L."/>
            <person name="Sockett R.E."/>
            <person name="Bentley S.D."/>
            <person name="Parkhill J."/>
            <person name="Williams H.N."/>
            <person name="Stine O.C."/>
        </authorList>
    </citation>
    <scope>NUCLEOTIDE SEQUENCE [LARGE SCALE GENOMIC DNA]</scope>
    <source>
        <strain evidence="4">ATCC BAA-682 / DSM 15412 / SJ</strain>
    </source>
</reference>
<dbReference type="STRING" id="862908.BMS_2343"/>
<dbReference type="HOGENOM" id="CLU_008615_3_2_7"/>
<keyword evidence="4" id="KW-1185">Reference proteome</keyword>
<dbReference type="EMBL" id="FQ312005">
    <property type="protein sequence ID" value="CBW27141.1"/>
    <property type="molecule type" value="Genomic_DNA"/>
</dbReference>
<gene>
    <name evidence="3" type="ordered locus">BMS_2343</name>
</gene>
<dbReference type="AlphaFoldDB" id="E1X4R5"/>